<gene>
    <name evidence="4" type="ORF">JZO70_00685</name>
</gene>
<evidence type="ECO:0000256" key="2">
    <source>
        <dbReference type="RuleBase" id="RU362080"/>
    </source>
</evidence>
<dbReference type="InterPro" id="IPR036165">
    <property type="entry name" value="YefM-like_sf"/>
</dbReference>
<dbReference type="RefSeq" id="WP_207671601.1">
    <property type="nucleotide sequence ID" value="NZ_JAFREM010000002.1"/>
</dbReference>
<keyword evidence="5" id="KW-1185">Reference proteome</keyword>
<comment type="caution">
    <text evidence="4">The sequence shown here is derived from an EMBL/GenBank/DDBJ whole genome shotgun (WGS) entry which is preliminary data.</text>
</comment>
<dbReference type="Pfam" id="PF02604">
    <property type="entry name" value="PhdYeFM_antitox"/>
    <property type="match status" value="1"/>
</dbReference>
<reference evidence="4 5" key="1">
    <citation type="submission" date="2021-03" db="EMBL/GenBank/DDBJ databases">
        <title>Enterococcal diversity collection.</title>
        <authorList>
            <person name="Gilmore M.S."/>
            <person name="Schwartzman J."/>
            <person name="Van Tyne D."/>
            <person name="Martin M."/>
            <person name="Earl A.M."/>
            <person name="Manson A.L."/>
            <person name="Straub T."/>
            <person name="Salamzade R."/>
            <person name="Saavedra J."/>
            <person name="Lebreton F."/>
            <person name="Prichula J."/>
            <person name="Schaufler K."/>
            <person name="Gaca A."/>
            <person name="Sgardioli B."/>
            <person name="Wagenaar J."/>
            <person name="Strong T."/>
        </authorList>
    </citation>
    <scope>NUCLEOTIDE SEQUENCE [LARGE SCALE GENOMIC DNA]</scope>
    <source>
        <strain evidence="4 5">669A</strain>
    </source>
</reference>
<evidence type="ECO:0000256" key="3">
    <source>
        <dbReference type="SAM" id="MobiDB-lite"/>
    </source>
</evidence>
<dbReference type="InterPro" id="IPR006442">
    <property type="entry name" value="Antitoxin_Phd/YefM"/>
</dbReference>
<evidence type="ECO:0000313" key="4">
    <source>
        <dbReference type="EMBL" id="MBO1304658.1"/>
    </source>
</evidence>
<feature type="region of interest" description="Disordered" evidence="3">
    <location>
        <begin position="68"/>
        <end position="87"/>
    </location>
</feature>
<proteinExistence type="inferred from homology"/>
<dbReference type="NCBIfam" id="TIGR01552">
    <property type="entry name" value="phd_fam"/>
    <property type="match status" value="1"/>
</dbReference>
<dbReference type="Proteomes" id="UP000664601">
    <property type="component" value="Unassembled WGS sequence"/>
</dbReference>
<evidence type="ECO:0000256" key="1">
    <source>
        <dbReference type="ARBA" id="ARBA00009981"/>
    </source>
</evidence>
<evidence type="ECO:0000313" key="5">
    <source>
        <dbReference type="Proteomes" id="UP000664601"/>
    </source>
</evidence>
<dbReference type="Gene3D" id="3.40.1620.10">
    <property type="entry name" value="YefM-like domain"/>
    <property type="match status" value="1"/>
</dbReference>
<accession>A0ABS3L4X0</accession>
<sequence>MNRTSVKSSTAKRNLDQLLEAVNQTHTVIEIIDEQGENDAVLVGLSEWRRIQETLLLEQTGTLAQVRSREKDDSGFTDIDSIDWDAL</sequence>
<protein>
    <recommendedName>
        <fullName evidence="2">Antitoxin</fullName>
    </recommendedName>
</protein>
<comment type="similarity">
    <text evidence="1 2">Belongs to the phD/YefM antitoxin family.</text>
</comment>
<organism evidence="4 5">
    <name type="scientific">Candidatus Enterococcus moelleringii</name>
    <dbReference type="NCBI Taxonomy" id="2815325"/>
    <lineage>
        <taxon>Bacteria</taxon>
        <taxon>Bacillati</taxon>
        <taxon>Bacillota</taxon>
        <taxon>Bacilli</taxon>
        <taxon>Lactobacillales</taxon>
        <taxon>Enterococcaceae</taxon>
        <taxon>Enterococcus</taxon>
    </lineage>
</organism>
<dbReference type="EMBL" id="JAFREM010000002">
    <property type="protein sequence ID" value="MBO1304658.1"/>
    <property type="molecule type" value="Genomic_DNA"/>
</dbReference>
<comment type="function">
    <text evidence="2">Antitoxin component of a type II toxin-antitoxin (TA) system.</text>
</comment>
<dbReference type="SUPFAM" id="SSF143120">
    <property type="entry name" value="YefM-like"/>
    <property type="match status" value="1"/>
</dbReference>
<name>A0ABS3L4X0_9ENTE</name>